<sequence>MSSMVKEQVLLYLAAILCKTSTASSSLPLEIKNFGVSSSLIIVNLKIATIKTKPPLTNQMYLQPRLLSLGQSAMLEQWNLSKEKNNQVDKYAKTIPKDHQAAMKVTNHCLEDGRNSKKTVVSKTKLPPEAAADRATNRQ</sequence>
<evidence type="ECO:0000256" key="2">
    <source>
        <dbReference type="SAM" id="SignalP"/>
    </source>
</evidence>
<dbReference type="AlphaFoldDB" id="A0A9P8Q4L0"/>
<keyword evidence="4" id="KW-1185">Reference proteome</keyword>
<dbReference type="EMBL" id="JAEUBG010002687">
    <property type="protein sequence ID" value="KAH3684152.1"/>
    <property type="molecule type" value="Genomic_DNA"/>
</dbReference>
<reference evidence="3" key="1">
    <citation type="journal article" date="2021" name="Open Biol.">
        <title>Shared evolutionary footprints suggest mitochondrial oxidative damage underlies multiple complex I losses in fungi.</title>
        <authorList>
            <person name="Schikora-Tamarit M.A."/>
            <person name="Marcet-Houben M."/>
            <person name="Nosek J."/>
            <person name="Gabaldon T."/>
        </authorList>
    </citation>
    <scope>NUCLEOTIDE SEQUENCE</scope>
    <source>
        <strain evidence="3">CBS2887</strain>
    </source>
</reference>
<evidence type="ECO:0000313" key="3">
    <source>
        <dbReference type="EMBL" id="KAH3684152.1"/>
    </source>
</evidence>
<organism evidence="3 4">
    <name type="scientific">Wickerhamomyces pijperi</name>
    <name type="common">Yeast</name>
    <name type="synonym">Pichia pijperi</name>
    <dbReference type="NCBI Taxonomy" id="599730"/>
    <lineage>
        <taxon>Eukaryota</taxon>
        <taxon>Fungi</taxon>
        <taxon>Dikarya</taxon>
        <taxon>Ascomycota</taxon>
        <taxon>Saccharomycotina</taxon>
        <taxon>Saccharomycetes</taxon>
        <taxon>Phaffomycetales</taxon>
        <taxon>Wickerhamomycetaceae</taxon>
        <taxon>Wickerhamomyces</taxon>
    </lineage>
</organism>
<protein>
    <submittedName>
        <fullName evidence="3">Uncharacterized protein</fullName>
    </submittedName>
</protein>
<evidence type="ECO:0000256" key="1">
    <source>
        <dbReference type="SAM" id="MobiDB-lite"/>
    </source>
</evidence>
<feature type="region of interest" description="Disordered" evidence="1">
    <location>
        <begin position="111"/>
        <end position="139"/>
    </location>
</feature>
<dbReference type="Proteomes" id="UP000774326">
    <property type="component" value="Unassembled WGS sequence"/>
</dbReference>
<evidence type="ECO:0000313" key="4">
    <source>
        <dbReference type="Proteomes" id="UP000774326"/>
    </source>
</evidence>
<gene>
    <name evidence="3" type="ORF">WICPIJ_004882</name>
</gene>
<feature type="chain" id="PRO_5040106427" evidence="2">
    <location>
        <begin position="26"/>
        <end position="139"/>
    </location>
</feature>
<accession>A0A9P8Q4L0</accession>
<comment type="caution">
    <text evidence="3">The sequence shown here is derived from an EMBL/GenBank/DDBJ whole genome shotgun (WGS) entry which is preliminary data.</text>
</comment>
<name>A0A9P8Q4L0_WICPI</name>
<keyword evidence="2" id="KW-0732">Signal</keyword>
<reference evidence="3" key="2">
    <citation type="submission" date="2021-01" db="EMBL/GenBank/DDBJ databases">
        <authorList>
            <person name="Schikora-Tamarit M.A."/>
        </authorList>
    </citation>
    <scope>NUCLEOTIDE SEQUENCE</scope>
    <source>
        <strain evidence="3">CBS2887</strain>
    </source>
</reference>
<proteinExistence type="predicted"/>
<feature type="signal peptide" evidence="2">
    <location>
        <begin position="1"/>
        <end position="25"/>
    </location>
</feature>